<organism evidence="2 3">
    <name type="scientific">Gordonia insulae</name>
    <dbReference type="NCBI Taxonomy" id="2420509"/>
    <lineage>
        <taxon>Bacteria</taxon>
        <taxon>Bacillati</taxon>
        <taxon>Actinomycetota</taxon>
        <taxon>Actinomycetes</taxon>
        <taxon>Mycobacteriales</taxon>
        <taxon>Gordoniaceae</taxon>
        <taxon>Gordonia</taxon>
    </lineage>
</organism>
<proteinExistence type="predicted"/>
<evidence type="ECO:0000313" key="3">
    <source>
        <dbReference type="Proteomes" id="UP000271469"/>
    </source>
</evidence>
<keyword evidence="3" id="KW-1185">Reference proteome</keyword>
<dbReference type="SUPFAM" id="SSF52540">
    <property type="entry name" value="P-loop containing nucleoside triphosphate hydrolases"/>
    <property type="match status" value="1"/>
</dbReference>
<dbReference type="Proteomes" id="UP000271469">
    <property type="component" value="Chromosome"/>
</dbReference>
<dbReference type="AlphaFoldDB" id="A0A3G8JQ09"/>
<evidence type="ECO:0000259" key="1">
    <source>
        <dbReference type="Pfam" id="PF13521"/>
    </source>
</evidence>
<evidence type="ECO:0000313" key="2">
    <source>
        <dbReference type="EMBL" id="AZG47204.1"/>
    </source>
</evidence>
<dbReference type="InterPro" id="IPR027417">
    <property type="entry name" value="P-loop_NTPase"/>
</dbReference>
<protein>
    <recommendedName>
        <fullName evidence="1">NadR/Ttd14 AAA domain-containing protein</fullName>
    </recommendedName>
</protein>
<dbReference type="KEGG" id="gom:D7316_03812"/>
<dbReference type="EMBL" id="CP033972">
    <property type="protein sequence ID" value="AZG47204.1"/>
    <property type="molecule type" value="Genomic_DNA"/>
</dbReference>
<sequence length="175" mass="18945">MRIGVSGPHGTGKTTLVDDLCTALGDHVAMEEPYHLLEDEGHEFAHPPSPSDYRMQLTRSIDALNNSYENVVFDRTPMDFLAYLAACGADLDEEVDADAVRAAMAGLDLLVLVPISGATEKDLPEPEMLGLRAAVNESLIEVVYADDLEVMGDLRVIELAGPLDQRVDVVLAALR</sequence>
<feature type="domain" description="NadR/Ttd14 AAA" evidence="1">
    <location>
        <begin position="3"/>
        <end position="143"/>
    </location>
</feature>
<gene>
    <name evidence="2" type="ORF">D7316_03812</name>
</gene>
<name>A0A3G8JQ09_9ACTN</name>
<dbReference type="Pfam" id="PF13521">
    <property type="entry name" value="AAA_28"/>
    <property type="match status" value="1"/>
</dbReference>
<dbReference type="OrthoDB" id="7351510at2"/>
<dbReference type="InterPro" id="IPR038727">
    <property type="entry name" value="NadR/Ttd14_AAA_dom"/>
</dbReference>
<dbReference type="RefSeq" id="WP_124709605.1">
    <property type="nucleotide sequence ID" value="NZ_CP033972.1"/>
</dbReference>
<reference evidence="2 3" key="1">
    <citation type="submission" date="2018-11" db="EMBL/GenBank/DDBJ databases">
        <title>Gordonia insulae sp. nov., isolated from an island soil.</title>
        <authorList>
            <person name="Kim Y.S."/>
            <person name="Kim S.B."/>
        </authorList>
    </citation>
    <scope>NUCLEOTIDE SEQUENCE [LARGE SCALE GENOMIC DNA]</scope>
    <source>
        <strain evidence="2 3">MMS17-SY073</strain>
    </source>
</reference>
<accession>A0A3G8JQ09</accession>
<dbReference type="Gene3D" id="3.40.50.300">
    <property type="entry name" value="P-loop containing nucleotide triphosphate hydrolases"/>
    <property type="match status" value="1"/>
</dbReference>